<dbReference type="NCBIfam" id="TIGR01746">
    <property type="entry name" value="Thioester-redct"/>
    <property type="match status" value="1"/>
</dbReference>
<dbReference type="Pfam" id="PF00550">
    <property type="entry name" value="PP-binding"/>
    <property type="match status" value="1"/>
</dbReference>
<dbReference type="InterPro" id="IPR000873">
    <property type="entry name" value="AMP-dep_synth/lig_dom"/>
</dbReference>
<dbReference type="InterPro" id="IPR020806">
    <property type="entry name" value="PKS_PP-bd"/>
</dbReference>
<dbReference type="STRING" id="5762.D2UYT1"/>
<dbReference type="GeneID" id="8863652"/>
<sequence length="1469" mass="167184">MASLLKEKQLSFWSQLLSQNQSLKLPTDYPRVMLNDEAASSTSTTSTTQVEYKPLEYTISMEQVLNSSKFRELFIKNGDSEAQQLFTKNSFILSLFVVLLCRYTYEETFLIGVLQDCNEEKDSFILSANIPMPSNEEDTFEGISQSDATEKYSFKKLLSNIQQSYNDSLNHLSYFNNVKNILEQFLSNNANAGNIDTNLLVQVSYSSYAGPFTKVDKPFPISNVDLNLHYNTQSNELSIIYQNNLFTELRMAELLNQLKLVSEQVLSSNCNVSIYDISLVTEYAKKVLPHPDKALNNDFIGPIHEIFQEQAKQTPDRITMVDNHESVTFEQLNRVSNQLSRHLLHKGLKRQEVVTIFGHRSCPVVLAILSTLKCGAIFNMLDPAYPADRIITCLEVSTPSAVILIEAAGQLPKSVIDFINEKTKFVTVLKSMTDILNENVYSDYNDSNLSEDPTLNVKITQDDFAVCTYTSGSTGIPKGVLGRHGPLTHYYPWMKQYFGFSENDRFSMQSGISHDPLQRDIFTPWFLGCTMYIPSNEDIVNPGRLAEWFEEKKITVCCLTPPMGQLLATAASVINTSSQLFQLNHLRYAFFVGDVLSKKFVKRLCDIAPIVKVINLYGSTETQRSVTYYMVPRPGEKCIETGIPFEQLKDILPIGRGMQDVQALTLSRFTSRDNKFMLSGIGEMGEIYMRSPHLSQGYKGKEKDTREKFIPNPFMTSGYVDRMYRTGDLGRYLISGDAECSGRADDQIKIRGFRIELGEINTCLNSHEFVKESVTIVREDCIQNEKRIVTYFVLDKVELEKNSTLNAKNGNYMESSIIKTIIKDLRQHIRTRLPDYMIPSYFVPLEKIPLTPNGKIKKQDLPNPIHMPSLDSGDEEGYVAPRNDLEKQLQQIWADVLSRGNTDNIGIHDNFFDLGGHSINATTLTLLIRNQVEGAQKLPVELLFRAPTISALAVAIEQLRSGQTKNQHLIQDVSMDTHLEAFIRPQHQLNFNDFISYSKVWQNPKNILITGCTGFLGTFLLADFLKKSTAKIYCLVRAENEEKARKRILESLLSYHFLWTSKEMDQEEEMDSVNSINRNNLAQVVEMRIIPVLGDLTKPLLGLNENKFEEMTNIIDIIVHNGAAVHWLYSYDKLKASNVNGTREILKMACAGQKLTPVHYVSTTSVFDSEQYKEFTDVYEDSTLPYHEDLTGYPQSKYVAEKLCMNARMRGLPVCIYRPGYITGHAKTGVWNPDDFLCRMIKGCIQMGYYPDMPLSKLDMSPVDFISGAIVHLSRTMDSVVKHQAYHLVNPHEFFFNSLFECGNKLGYSIKPLPFKEWKEKLYQATVNRDKSAETETGKVVEENVLYPLVTYFTDDYDLKMTAKRPWYDNTHTLEGLENSNVTCPKVIELMTTYYCFLCKCGFLNPPQHPTDLAKKFGFHKIPQNLERDPKAALPLDLSLVSLHSDVNNTESPSPTSFNYQSLMRNNRI</sequence>
<dbReference type="FunCoup" id="D2UYT1">
    <property type="interactions" value="45"/>
</dbReference>
<evidence type="ECO:0000256" key="1">
    <source>
        <dbReference type="ARBA" id="ARBA00022450"/>
    </source>
</evidence>
<dbReference type="RefSeq" id="XP_002683584.1">
    <property type="nucleotide sequence ID" value="XM_002683538.1"/>
</dbReference>
<keyword evidence="2" id="KW-0597">Phosphoprotein</keyword>
<dbReference type="Proteomes" id="UP000006671">
    <property type="component" value="Unassembled WGS sequence"/>
</dbReference>
<name>D2UYT1_NAEGR</name>
<dbReference type="NCBIfam" id="TIGR01733">
    <property type="entry name" value="AA-adenyl-dom"/>
    <property type="match status" value="1"/>
</dbReference>
<dbReference type="Gene3D" id="3.40.50.12780">
    <property type="entry name" value="N-terminal domain of ligase-like"/>
    <property type="match status" value="1"/>
</dbReference>
<dbReference type="SUPFAM" id="SSF56801">
    <property type="entry name" value="Acetyl-CoA synthetase-like"/>
    <property type="match status" value="1"/>
</dbReference>
<proteinExistence type="predicted"/>
<dbReference type="FunFam" id="1.10.1200.10:FF:000005">
    <property type="entry name" value="Nonribosomal peptide synthetase 1"/>
    <property type="match status" value="1"/>
</dbReference>
<dbReference type="InterPro" id="IPR036736">
    <property type="entry name" value="ACP-like_sf"/>
</dbReference>
<evidence type="ECO:0000259" key="4">
    <source>
        <dbReference type="PROSITE" id="PS50075"/>
    </source>
</evidence>
<gene>
    <name evidence="5" type="ORF">NAEGRDRAFT_77825</name>
</gene>
<feature type="compositionally biased region" description="Polar residues" evidence="3">
    <location>
        <begin position="1448"/>
        <end position="1469"/>
    </location>
</feature>
<evidence type="ECO:0000313" key="5">
    <source>
        <dbReference type="EMBL" id="EFC50840.1"/>
    </source>
</evidence>
<dbReference type="Pfam" id="PF07993">
    <property type="entry name" value="NAD_binding_4"/>
    <property type="match status" value="1"/>
</dbReference>
<dbReference type="EMBL" id="GG738845">
    <property type="protein sequence ID" value="EFC50840.1"/>
    <property type="molecule type" value="Genomic_DNA"/>
</dbReference>
<dbReference type="SMART" id="SM00823">
    <property type="entry name" value="PKS_PP"/>
    <property type="match status" value="1"/>
</dbReference>
<dbReference type="Gene3D" id="3.40.50.720">
    <property type="entry name" value="NAD(P)-binding Rossmann-like Domain"/>
    <property type="match status" value="1"/>
</dbReference>
<dbReference type="InParanoid" id="D2UYT1"/>
<dbReference type="OrthoDB" id="329835at2759"/>
<accession>D2UYT1</accession>
<dbReference type="InterPro" id="IPR009081">
    <property type="entry name" value="PP-bd_ACP"/>
</dbReference>
<protein>
    <submittedName>
        <fullName evidence="5">Predicted protein</fullName>
    </submittedName>
</protein>
<dbReference type="Pfam" id="PF00501">
    <property type="entry name" value="AMP-binding"/>
    <property type="match status" value="1"/>
</dbReference>
<organism evidence="6">
    <name type="scientific">Naegleria gruberi</name>
    <name type="common">Amoeba</name>
    <dbReference type="NCBI Taxonomy" id="5762"/>
    <lineage>
        <taxon>Eukaryota</taxon>
        <taxon>Discoba</taxon>
        <taxon>Heterolobosea</taxon>
        <taxon>Tetramitia</taxon>
        <taxon>Eutetramitia</taxon>
        <taxon>Vahlkampfiidae</taxon>
        <taxon>Naegleria</taxon>
    </lineage>
</organism>
<reference evidence="5 6" key="1">
    <citation type="journal article" date="2010" name="Cell">
        <title>The genome of Naegleria gruberi illuminates early eukaryotic versatility.</title>
        <authorList>
            <person name="Fritz-Laylin L.K."/>
            <person name="Prochnik S.E."/>
            <person name="Ginger M.L."/>
            <person name="Dacks J.B."/>
            <person name="Carpenter M.L."/>
            <person name="Field M.C."/>
            <person name="Kuo A."/>
            <person name="Paredez A."/>
            <person name="Chapman J."/>
            <person name="Pham J."/>
            <person name="Shu S."/>
            <person name="Neupane R."/>
            <person name="Cipriano M."/>
            <person name="Mancuso J."/>
            <person name="Tu H."/>
            <person name="Salamov A."/>
            <person name="Lindquist E."/>
            <person name="Shapiro H."/>
            <person name="Lucas S."/>
            <person name="Grigoriev I.V."/>
            <person name="Cande W.Z."/>
            <person name="Fulton C."/>
            <person name="Rokhsar D.S."/>
            <person name="Dawson S.C."/>
        </authorList>
    </citation>
    <scope>NUCLEOTIDE SEQUENCE [LARGE SCALE GENOMIC DNA]</scope>
    <source>
        <strain evidence="5 6">NEG-M</strain>
    </source>
</reference>
<dbReference type="InterPro" id="IPR045851">
    <property type="entry name" value="AMP-bd_C_sf"/>
</dbReference>
<keyword evidence="1" id="KW-0596">Phosphopantetheine</keyword>
<dbReference type="OMA" id="HEIFHKN"/>
<evidence type="ECO:0000256" key="3">
    <source>
        <dbReference type="SAM" id="MobiDB-lite"/>
    </source>
</evidence>
<dbReference type="eggNOG" id="KOG1178">
    <property type="taxonomic scope" value="Eukaryota"/>
</dbReference>
<dbReference type="Pfam" id="PF13193">
    <property type="entry name" value="AMP-binding_C"/>
    <property type="match status" value="1"/>
</dbReference>
<dbReference type="InterPro" id="IPR010071">
    <property type="entry name" value="AA_adenyl_dom"/>
</dbReference>
<dbReference type="Gene3D" id="3.30.300.30">
    <property type="match status" value="1"/>
</dbReference>
<dbReference type="InterPro" id="IPR013120">
    <property type="entry name" value="FAR_NAD-bd"/>
</dbReference>
<keyword evidence="6" id="KW-1185">Reference proteome</keyword>
<dbReference type="SUPFAM" id="SSF47336">
    <property type="entry name" value="ACP-like"/>
    <property type="match status" value="1"/>
</dbReference>
<dbReference type="InterPro" id="IPR036291">
    <property type="entry name" value="NAD(P)-bd_dom_sf"/>
</dbReference>
<dbReference type="VEuPathDB" id="AmoebaDB:NAEGRDRAFT_77825"/>
<dbReference type="PANTHER" id="PTHR44845:SF1">
    <property type="entry name" value="L-2-AMINOADIPATE REDUCTASE"/>
    <property type="match status" value="1"/>
</dbReference>
<evidence type="ECO:0000256" key="2">
    <source>
        <dbReference type="ARBA" id="ARBA00022553"/>
    </source>
</evidence>
<dbReference type="Gene3D" id="3.30.559.30">
    <property type="entry name" value="Nonribosomal peptide synthetase, condensation domain"/>
    <property type="match status" value="1"/>
</dbReference>
<feature type="region of interest" description="Disordered" evidence="3">
    <location>
        <begin position="1447"/>
        <end position="1469"/>
    </location>
</feature>
<feature type="domain" description="Carrier" evidence="4">
    <location>
        <begin position="880"/>
        <end position="960"/>
    </location>
</feature>
<dbReference type="SUPFAM" id="SSF51735">
    <property type="entry name" value="NAD(P)-binding Rossmann-fold domains"/>
    <property type="match status" value="1"/>
</dbReference>
<dbReference type="PIRSF" id="PIRSF001617">
    <property type="entry name" value="Alpha-AR"/>
    <property type="match status" value="1"/>
</dbReference>
<dbReference type="PANTHER" id="PTHR44845">
    <property type="entry name" value="CARRIER DOMAIN-CONTAINING PROTEIN"/>
    <property type="match status" value="1"/>
</dbReference>
<dbReference type="InterPro" id="IPR025110">
    <property type="entry name" value="AMP-bd_C"/>
</dbReference>
<dbReference type="Gene3D" id="1.10.1200.10">
    <property type="entry name" value="ACP-like"/>
    <property type="match status" value="1"/>
</dbReference>
<evidence type="ECO:0000313" key="6">
    <source>
        <dbReference type="Proteomes" id="UP000006671"/>
    </source>
</evidence>
<dbReference type="InterPro" id="IPR042099">
    <property type="entry name" value="ANL_N_sf"/>
</dbReference>
<dbReference type="KEGG" id="ngr:NAEGRDRAFT_77825"/>
<dbReference type="InterPro" id="IPR010080">
    <property type="entry name" value="Thioester_reductase-like_dom"/>
</dbReference>
<dbReference type="CDD" id="cd05235">
    <property type="entry name" value="SDR_e1"/>
    <property type="match status" value="1"/>
</dbReference>
<dbReference type="GO" id="GO:0031177">
    <property type="term" value="F:phosphopantetheine binding"/>
    <property type="evidence" value="ECO:0007669"/>
    <property type="project" value="InterPro"/>
</dbReference>
<dbReference type="PROSITE" id="PS50075">
    <property type="entry name" value="CARRIER"/>
    <property type="match status" value="1"/>
</dbReference>